<sequence>MLRAQYVLTEPWPEVLTLNQLLATESLPVSFSEIELLHHVGQPGKIPAQWTELVDDYYTTCIQFCTVEVIEQRVISSFGPFQFLSTLGDFALLTDNIGTTFSHPKLMKVTIEERELYRSSAVKLWSGQKRMKQLARAKKQKSKETRQGRPSRAGPVKQIEASVTIGQVAADVDVTVFDKLALYIEAEADMGMIAFERDDTNLQLHVQGVMSIKTTSIKALKQRISGAIGCTEEPPVGASICIKFVKSFRKYRASNPLSIGFRGCIREMVQSGQYLPALRWLLVPKISCIRAERLWRMAVTPTESTMEDVEHVFFGNQPSKRCWNCVNPNEMKLYDNRVKREQEEKNAANEQRAKEAAAEQPLELELHATTPGDL</sequence>
<feature type="compositionally biased region" description="Basic and acidic residues" evidence="1">
    <location>
        <begin position="341"/>
        <end position="357"/>
    </location>
</feature>
<keyword evidence="3" id="KW-1185">Reference proteome</keyword>
<reference evidence="2 3" key="1">
    <citation type="submission" date="2024-09" db="EMBL/GenBank/DDBJ databases">
        <title>Chromosome-scale assembly of Riccia sorocarpa.</title>
        <authorList>
            <person name="Paukszto L."/>
        </authorList>
    </citation>
    <scope>NUCLEOTIDE SEQUENCE [LARGE SCALE GENOMIC DNA]</scope>
    <source>
        <strain evidence="2">LP-2024</strain>
        <tissue evidence="2">Aerial parts of the thallus</tissue>
    </source>
</reference>
<dbReference type="AlphaFoldDB" id="A0ABD3HV14"/>
<evidence type="ECO:0000313" key="3">
    <source>
        <dbReference type="Proteomes" id="UP001633002"/>
    </source>
</evidence>
<comment type="caution">
    <text evidence="2">The sequence shown here is derived from an EMBL/GenBank/DDBJ whole genome shotgun (WGS) entry which is preliminary data.</text>
</comment>
<organism evidence="2 3">
    <name type="scientific">Riccia sorocarpa</name>
    <dbReference type="NCBI Taxonomy" id="122646"/>
    <lineage>
        <taxon>Eukaryota</taxon>
        <taxon>Viridiplantae</taxon>
        <taxon>Streptophyta</taxon>
        <taxon>Embryophyta</taxon>
        <taxon>Marchantiophyta</taxon>
        <taxon>Marchantiopsida</taxon>
        <taxon>Marchantiidae</taxon>
        <taxon>Marchantiales</taxon>
        <taxon>Ricciaceae</taxon>
        <taxon>Riccia</taxon>
    </lineage>
</organism>
<proteinExistence type="predicted"/>
<evidence type="ECO:0000256" key="1">
    <source>
        <dbReference type="SAM" id="MobiDB-lite"/>
    </source>
</evidence>
<evidence type="ECO:0000313" key="2">
    <source>
        <dbReference type="EMBL" id="KAL3693199.1"/>
    </source>
</evidence>
<gene>
    <name evidence="2" type="ORF">R1sor_006850</name>
</gene>
<feature type="region of interest" description="Disordered" evidence="1">
    <location>
        <begin position="341"/>
        <end position="374"/>
    </location>
</feature>
<name>A0ABD3HV14_9MARC</name>
<accession>A0ABD3HV14</accession>
<dbReference type="EMBL" id="JBJQOH010000003">
    <property type="protein sequence ID" value="KAL3693199.1"/>
    <property type="molecule type" value="Genomic_DNA"/>
</dbReference>
<protein>
    <submittedName>
        <fullName evidence="2">Uncharacterized protein</fullName>
    </submittedName>
</protein>
<dbReference type="Proteomes" id="UP001633002">
    <property type="component" value="Unassembled WGS sequence"/>
</dbReference>